<evidence type="ECO:0000256" key="4">
    <source>
        <dbReference type="RuleBase" id="RU003946"/>
    </source>
</evidence>
<dbReference type="Proteomes" id="UP000246278">
    <property type="component" value="Unassembled WGS sequence"/>
</dbReference>
<evidence type="ECO:0000256" key="1">
    <source>
        <dbReference type="ARBA" id="ARBA00022553"/>
    </source>
</evidence>
<dbReference type="SMART" id="SM00098">
    <property type="entry name" value="alkPPc"/>
    <property type="match status" value="1"/>
</dbReference>
<dbReference type="Pfam" id="PF00245">
    <property type="entry name" value="Alk_phosphatase"/>
    <property type="match status" value="1"/>
</dbReference>
<feature type="active site" description="Phosphoserine intermediate" evidence="2">
    <location>
        <position position="91"/>
    </location>
</feature>
<sequence>MLGGRLTGILVLITMFFTASCSTAGRVQPESVKQAAGIPKYIFYFIGDGMGMAHVKIADAVLEDDQVLWMTTLPVSGMASTHAENRYITGSAAAGTALATGRKTTIGTIAKNGNHSENLKTIAEMSRDNGMRVGIVSSVSIDHATPACFYAHADNRSMYSDIAVQMASSGFDYFGGGYARADLEDGKPLGKLITIMQDSGYNVIRGWEALGKAVPGQKYWAFENFDGSGALEYAIDRAPDDLTLADFTRNGIRLLDNDQGFFLMVEGGKIDWASHANDAATVAHEVVDFDLAIAEALEFYHEHPAETLIVVTADHECGGLALGYADKAYESDIGLLLSQKLSAQVFAGKVAQWTERKNVSFSMALDSAKVYFGLGNVQLDSALVLTSEEKMALRQAYTASMTGQNVGQKYGEGDPLTVSLTKLLNHKAGIGWTTGKHTALPVPVFAIGQGAREFCGIYDNTDIAKKIIKVAELQP</sequence>
<keyword evidence="5" id="KW-0732">Signal</keyword>
<dbReference type="GO" id="GO:0046872">
    <property type="term" value="F:metal ion binding"/>
    <property type="evidence" value="ECO:0007669"/>
    <property type="project" value="UniProtKB-KW"/>
</dbReference>
<evidence type="ECO:0000256" key="2">
    <source>
        <dbReference type="PIRSR" id="PIRSR601952-1"/>
    </source>
</evidence>
<evidence type="ECO:0000256" key="3">
    <source>
        <dbReference type="PIRSR" id="PIRSR601952-2"/>
    </source>
</evidence>
<keyword evidence="1" id="KW-0597">Phosphoprotein</keyword>
<evidence type="ECO:0000313" key="7">
    <source>
        <dbReference type="Proteomes" id="UP000246278"/>
    </source>
</evidence>
<feature type="binding site" evidence="3">
    <location>
        <position position="271"/>
    </location>
    <ligand>
        <name>Zn(2+)</name>
        <dbReference type="ChEBI" id="CHEBI:29105"/>
        <label>2</label>
    </ligand>
</feature>
<dbReference type="InterPro" id="IPR001952">
    <property type="entry name" value="Alkaline_phosphatase"/>
</dbReference>
<reference evidence="7" key="1">
    <citation type="submission" date="2017-10" db="EMBL/GenBank/DDBJ databases">
        <authorList>
            <person name="Gaisin V.A."/>
            <person name="Rysina M.S."/>
            <person name="Grouzdev D.S."/>
        </authorList>
    </citation>
    <scope>NUCLEOTIDE SEQUENCE [LARGE SCALE GENOMIC DNA]</scope>
    <source>
        <strain evidence="7">V1</strain>
    </source>
</reference>
<protein>
    <submittedName>
        <fullName evidence="6">Alkaline phosphatase</fullName>
    </submittedName>
</protein>
<dbReference type="OrthoDB" id="9794455at2"/>
<feature type="binding site" evidence="3">
    <location>
        <position position="275"/>
    </location>
    <ligand>
        <name>Zn(2+)</name>
        <dbReference type="ChEBI" id="CHEBI:29105"/>
        <label>2</label>
    </ligand>
</feature>
<name>A0A317T3T9_9CHLB</name>
<feature type="binding site" evidence="3">
    <location>
        <position position="48"/>
    </location>
    <ligand>
        <name>Mg(2+)</name>
        <dbReference type="ChEBI" id="CHEBI:18420"/>
    </ligand>
</feature>
<dbReference type="Gene3D" id="1.10.60.40">
    <property type="match status" value="1"/>
</dbReference>
<accession>A0A317T3T9</accession>
<comment type="cofactor">
    <cofactor evidence="3">
        <name>Mg(2+)</name>
        <dbReference type="ChEBI" id="CHEBI:18420"/>
    </cofactor>
    <text evidence="3">Binds 1 Mg(2+) ion.</text>
</comment>
<feature type="binding site" evidence="3">
    <location>
        <position position="315"/>
    </location>
    <ligand>
        <name>Zn(2+)</name>
        <dbReference type="ChEBI" id="CHEBI:29105"/>
        <label>2</label>
    </ligand>
</feature>
<comment type="cofactor">
    <cofactor evidence="3">
        <name>Zn(2+)</name>
        <dbReference type="ChEBI" id="CHEBI:29105"/>
    </cofactor>
    <text evidence="3">Binds 2 Zn(2+) ions.</text>
</comment>
<dbReference type="PRINTS" id="PR00113">
    <property type="entry name" value="ALKPHPHTASE"/>
</dbReference>
<dbReference type="CDD" id="cd16012">
    <property type="entry name" value="ALP"/>
    <property type="match status" value="1"/>
</dbReference>
<feature type="signal peptide" evidence="5">
    <location>
        <begin position="1"/>
        <end position="24"/>
    </location>
</feature>
<feature type="binding site" evidence="3">
    <location>
        <position position="145"/>
    </location>
    <ligand>
        <name>Mg(2+)</name>
        <dbReference type="ChEBI" id="CHEBI:18420"/>
    </ligand>
</feature>
<dbReference type="PROSITE" id="PS51257">
    <property type="entry name" value="PROKAR_LIPOPROTEIN"/>
    <property type="match status" value="1"/>
</dbReference>
<dbReference type="SUPFAM" id="SSF53649">
    <property type="entry name" value="Alkaline phosphatase-like"/>
    <property type="match status" value="1"/>
</dbReference>
<dbReference type="PANTHER" id="PTHR11596:SF5">
    <property type="entry name" value="ALKALINE PHOSPHATASE"/>
    <property type="match status" value="1"/>
</dbReference>
<keyword evidence="3" id="KW-0479">Metal-binding</keyword>
<dbReference type="PANTHER" id="PTHR11596">
    <property type="entry name" value="ALKALINE PHOSPHATASE"/>
    <property type="match status" value="1"/>
</dbReference>
<comment type="caution">
    <text evidence="6">The sequence shown here is derived from an EMBL/GenBank/DDBJ whole genome shotgun (WGS) entry which is preliminary data.</text>
</comment>
<dbReference type="Gene3D" id="3.40.720.10">
    <property type="entry name" value="Alkaline Phosphatase, subunit A"/>
    <property type="match status" value="1"/>
</dbReference>
<evidence type="ECO:0000313" key="6">
    <source>
        <dbReference type="EMBL" id="PWW81328.1"/>
    </source>
</evidence>
<feature type="chain" id="PRO_5016318369" evidence="5">
    <location>
        <begin position="25"/>
        <end position="475"/>
    </location>
</feature>
<feature type="binding site" evidence="3">
    <location>
        <position position="143"/>
    </location>
    <ligand>
        <name>Mg(2+)</name>
        <dbReference type="ChEBI" id="CHEBI:18420"/>
    </ligand>
</feature>
<evidence type="ECO:0000256" key="5">
    <source>
        <dbReference type="SAM" id="SignalP"/>
    </source>
</evidence>
<dbReference type="InterPro" id="IPR017850">
    <property type="entry name" value="Alkaline_phosphatase_core_sf"/>
</dbReference>
<dbReference type="AlphaFoldDB" id="A0A317T3T9"/>
<gene>
    <name evidence="6" type="ORF">CR164_10795</name>
</gene>
<keyword evidence="3" id="KW-0862">Zinc</keyword>
<dbReference type="EMBL" id="PDNZ01000008">
    <property type="protein sequence ID" value="PWW81328.1"/>
    <property type="molecule type" value="Genomic_DNA"/>
</dbReference>
<keyword evidence="3" id="KW-0460">Magnesium</keyword>
<feature type="binding site" evidence="3">
    <location>
        <position position="48"/>
    </location>
    <ligand>
        <name>Zn(2+)</name>
        <dbReference type="ChEBI" id="CHEBI:29105"/>
        <label>2</label>
    </ligand>
</feature>
<proteinExistence type="inferred from homology"/>
<feature type="binding site" evidence="3">
    <location>
        <position position="266"/>
    </location>
    <ligand>
        <name>Mg(2+)</name>
        <dbReference type="ChEBI" id="CHEBI:18420"/>
    </ligand>
</feature>
<organism evidence="6 7">
    <name type="scientific">Prosthecochloris marina</name>
    <dbReference type="NCBI Taxonomy" id="2017681"/>
    <lineage>
        <taxon>Bacteria</taxon>
        <taxon>Pseudomonadati</taxon>
        <taxon>Chlorobiota</taxon>
        <taxon>Chlorobiia</taxon>
        <taxon>Chlorobiales</taxon>
        <taxon>Chlorobiaceae</taxon>
        <taxon>Prosthecochloris</taxon>
    </lineage>
</organism>
<dbReference type="GO" id="GO:0004035">
    <property type="term" value="F:alkaline phosphatase activity"/>
    <property type="evidence" value="ECO:0007669"/>
    <property type="project" value="TreeGrafter"/>
</dbReference>
<feature type="binding site" evidence="3">
    <location>
        <position position="437"/>
    </location>
    <ligand>
        <name>Zn(2+)</name>
        <dbReference type="ChEBI" id="CHEBI:29105"/>
        <label>2</label>
    </ligand>
</feature>
<keyword evidence="7" id="KW-1185">Reference proteome</keyword>
<comment type="similarity">
    <text evidence="4">Belongs to the alkaline phosphatase family.</text>
</comment>
<feature type="binding site" evidence="3">
    <location>
        <position position="314"/>
    </location>
    <ligand>
        <name>Zn(2+)</name>
        <dbReference type="ChEBI" id="CHEBI:29105"/>
        <label>2</label>
    </ligand>
</feature>